<evidence type="ECO:0008006" key="3">
    <source>
        <dbReference type="Google" id="ProtNLM"/>
    </source>
</evidence>
<organism evidence="2">
    <name type="scientific">marine metagenome</name>
    <dbReference type="NCBI Taxonomy" id="408172"/>
    <lineage>
        <taxon>unclassified sequences</taxon>
        <taxon>metagenomes</taxon>
        <taxon>ecological metagenomes</taxon>
    </lineage>
</organism>
<dbReference type="AlphaFoldDB" id="A0A383BAK9"/>
<feature type="transmembrane region" description="Helical" evidence="1">
    <location>
        <begin position="93"/>
        <end position="116"/>
    </location>
</feature>
<dbReference type="PANTHER" id="PTHR41710:SF2">
    <property type="entry name" value="GLYCOSYL TRANSFERASE FAMILY 39_83 DOMAIN-CONTAINING PROTEIN"/>
    <property type="match status" value="1"/>
</dbReference>
<gene>
    <name evidence="2" type="ORF">METZ01_LOCUS469663</name>
</gene>
<reference evidence="2" key="1">
    <citation type="submission" date="2018-05" db="EMBL/GenBank/DDBJ databases">
        <authorList>
            <person name="Lanie J.A."/>
            <person name="Ng W.-L."/>
            <person name="Kazmierczak K.M."/>
            <person name="Andrzejewski T.M."/>
            <person name="Davidsen T.M."/>
            <person name="Wayne K.J."/>
            <person name="Tettelin H."/>
            <person name="Glass J.I."/>
            <person name="Rusch D."/>
            <person name="Podicherti R."/>
            <person name="Tsui H.-C.T."/>
            <person name="Winkler M.E."/>
        </authorList>
    </citation>
    <scope>NUCLEOTIDE SEQUENCE</scope>
</reference>
<feature type="transmembrane region" description="Helical" evidence="1">
    <location>
        <begin position="16"/>
        <end position="33"/>
    </location>
</feature>
<accession>A0A383BAK9</accession>
<protein>
    <recommendedName>
        <fullName evidence="3">Glycosyltransferase RgtA/B/C/D-like domain-containing protein</fullName>
    </recommendedName>
</protein>
<dbReference type="InterPro" id="IPR019962">
    <property type="entry name" value="CHP03663"/>
</dbReference>
<keyword evidence="1" id="KW-1133">Transmembrane helix</keyword>
<sequence>MSHDHYLYRNYSRNKLSVLFISLVLIALCMRLWELDARVMHYDEAIHLHYSWKLANLEIFKHSPWMHGPLQIEFVALAMSLFGVALGDSGFFASAFGSTFGVASTFGSAFGVAFSLPPPHPTPSTRASKTA</sequence>
<keyword evidence="1" id="KW-0812">Transmembrane</keyword>
<proteinExistence type="predicted"/>
<evidence type="ECO:0000256" key="1">
    <source>
        <dbReference type="SAM" id="Phobius"/>
    </source>
</evidence>
<feature type="transmembrane region" description="Helical" evidence="1">
    <location>
        <begin position="70"/>
        <end position="87"/>
    </location>
</feature>
<keyword evidence="1" id="KW-0472">Membrane</keyword>
<dbReference type="PANTHER" id="PTHR41710">
    <property type="entry name" value="GLYCOSYL TRANSFERASE, FAMILY 39"/>
    <property type="match status" value="1"/>
</dbReference>
<name>A0A383BAK9_9ZZZZ</name>
<dbReference type="EMBL" id="UINC01198724">
    <property type="protein sequence ID" value="SVE16809.1"/>
    <property type="molecule type" value="Genomic_DNA"/>
</dbReference>
<evidence type="ECO:0000313" key="2">
    <source>
        <dbReference type="EMBL" id="SVE16809.1"/>
    </source>
</evidence>